<feature type="binding site" evidence="7">
    <location>
        <position position="163"/>
    </location>
    <ligand>
        <name>Zn(2+)</name>
        <dbReference type="ChEBI" id="CHEBI:29105"/>
        <label>1</label>
    </ligand>
</feature>
<dbReference type="Gene3D" id="3.60.15.10">
    <property type="entry name" value="Ribonuclease Z/Hydroxyacylglutathione hydrolase-like"/>
    <property type="match status" value="1"/>
</dbReference>
<feature type="binding site" evidence="7">
    <location>
        <position position="163"/>
    </location>
    <ligand>
        <name>Zn(2+)</name>
        <dbReference type="ChEBI" id="CHEBI:29105"/>
        <label>2</label>
    </ligand>
</feature>
<dbReference type="STRING" id="1173027.Mic7113_6191"/>
<dbReference type="EMBL" id="CP003630">
    <property type="protein sequence ID" value="AFZ21783.1"/>
    <property type="molecule type" value="Genomic_DNA"/>
</dbReference>
<dbReference type="Pfam" id="PF00753">
    <property type="entry name" value="Lactamase_B"/>
    <property type="match status" value="1"/>
</dbReference>
<dbReference type="GO" id="GO:0019243">
    <property type="term" value="P:methylglyoxal catabolic process to D-lactate via S-lactoyl-glutathione"/>
    <property type="evidence" value="ECO:0007669"/>
    <property type="project" value="UniProtKB-UniRule"/>
</dbReference>
<feature type="binding site" evidence="7">
    <location>
        <position position="139"/>
    </location>
    <ligand>
        <name>Zn(2+)</name>
        <dbReference type="ChEBI" id="CHEBI:29105"/>
        <label>1</label>
    </ligand>
</feature>
<feature type="binding site" evidence="7">
    <location>
        <position position="82"/>
    </location>
    <ligand>
        <name>Zn(2+)</name>
        <dbReference type="ChEBI" id="CHEBI:29105"/>
        <label>1</label>
    </ligand>
</feature>
<dbReference type="InterPro" id="IPR032282">
    <property type="entry name" value="HAGH_C"/>
</dbReference>
<evidence type="ECO:0000256" key="4">
    <source>
        <dbReference type="ARBA" id="ARBA00022723"/>
    </source>
</evidence>
<dbReference type="InterPro" id="IPR017782">
    <property type="entry name" value="Hydroxyacylglutathione_Hdrlase"/>
</dbReference>
<comment type="function">
    <text evidence="7">Thiolesterase that catalyzes the hydrolysis of S-D-lactoyl-glutathione to form glutathione and D-lactic acid.</text>
</comment>
<keyword evidence="6 7" id="KW-0862">Zinc</keyword>
<comment type="cofactor">
    <cofactor evidence="7">
        <name>Zn(2+)</name>
        <dbReference type="ChEBI" id="CHEBI:29105"/>
    </cofactor>
    <text evidence="7">Binds 2 Zn(2+) ions per subunit.</text>
</comment>
<dbReference type="GO" id="GO:0046872">
    <property type="term" value="F:metal ion binding"/>
    <property type="evidence" value="ECO:0007669"/>
    <property type="project" value="UniProtKB-KW"/>
</dbReference>
<evidence type="ECO:0000256" key="5">
    <source>
        <dbReference type="ARBA" id="ARBA00022801"/>
    </source>
</evidence>
<accession>K9WNL7</accession>
<dbReference type="AlphaFoldDB" id="K9WNL7"/>
<evidence type="ECO:0000259" key="8">
    <source>
        <dbReference type="SMART" id="SM00849"/>
    </source>
</evidence>
<sequence length="283" mass="31710">MERVYLEGWVGSPIEKETDLSEAGQVMQVNRLCALSDNYIFLLHDPKKNVAAVVDPAEAAPVLRHLDQLGAQLVAIFNTHHHMDHVGGNRQLRQHFLDVCVYGGAQDRGRIPGQQVFLQEGDKVEFANRTGEVLFVPGHTRGHIAYYFPPAVEGETGELFCGDTLFAGGCGRLFEGTPTQMVDSLSKLRALPDNTRVWCAHEYTLKNLQFALTVDAENPDLQNRLTEVQSARQRSEATVPSLLAVEKRTNPFLRWEEPTLQAAVKSQEPVQTFSRLRGMKDRF</sequence>
<dbReference type="HAMAP" id="MF_01374">
    <property type="entry name" value="Glyoxalase_2"/>
    <property type="match status" value="1"/>
</dbReference>
<dbReference type="PATRIC" id="fig|1173027.3.peg.6851"/>
<dbReference type="eggNOG" id="COG0491">
    <property type="taxonomic scope" value="Bacteria"/>
</dbReference>
<comment type="catalytic activity">
    <reaction evidence="1 7">
        <text>an S-(2-hydroxyacyl)glutathione + H2O = a 2-hydroxy carboxylate + glutathione + H(+)</text>
        <dbReference type="Rhea" id="RHEA:21864"/>
        <dbReference type="ChEBI" id="CHEBI:15377"/>
        <dbReference type="ChEBI" id="CHEBI:15378"/>
        <dbReference type="ChEBI" id="CHEBI:57925"/>
        <dbReference type="ChEBI" id="CHEBI:58896"/>
        <dbReference type="ChEBI" id="CHEBI:71261"/>
        <dbReference type="EC" id="3.1.2.6"/>
    </reaction>
</comment>
<feature type="binding site" evidence="7">
    <location>
        <position position="201"/>
    </location>
    <ligand>
        <name>Zn(2+)</name>
        <dbReference type="ChEBI" id="CHEBI:29105"/>
        <label>2</label>
    </ligand>
</feature>
<dbReference type="InterPro" id="IPR036866">
    <property type="entry name" value="RibonucZ/Hydroxyglut_hydro"/>
</dbReference>
<dbReference type="InterPro" id="IPR001279">
    <property type="entry name" value="Metallo-B-lactamas"/>
</dbReference>
<dbReference type="HOGENOM" id="CLU_030571_4_1_3"/>
<dbReference type="SUPFAM" id="SSF56281">
    <property type="entry name" value="Metallo-hydrolase/oxidoreductase"/>
    <property type="match status" value="1"/>
</dbReference>
<dbReference type="GO" id="GO:0004416">
    <property type="term" value="F:hydroxyacylglutathione hydrolase activity"/>
    <property type="evidence" value="ECO:0007669"/>
    <property type="project" value="UniProtKB-UniRule"/>
</dbReference>
<evidence type="ECO:0000256" key="1">
    <source>
        <dbReference type="ARBA" id="ARBA00001623"/>
    </source>
</evidence>
<gene>
    <name evidence="7" type="primary">gloB</name>
    <name evidence="9" type="ORF">Mic7113_6191</name>
</gene>
<evidence type="ECO:0000256" key="7">
    <source>
        <dbReference type="HAMAP-Rule" id="MF_01374"/>
    </source>
</evidence>
<evidence type="ECO:0000256" key="6">
    <source>
        <dbReference type="ARBA" id="ARBA00022833"/>
    </source>
</evidence>
<dbReference type="Pfam" id="PF16123">
    <property type="entry name" value="HAGH_C"/>
    <property type="match status" value="1"/>
</dbReference>
<dbReference type="NCBIfam" id="TIGR03413">
    <property type="entry name" value="GSH_gloB"/>
    <property type="match status" value="1"/>
</dbReference>
<organism evidence="9 10">
    <name type="scientific">Allocoleopsis franciscana PCC 7113</name>
    <dbReference type="NCBI Taxonomy" id="1173027"/>
    <lineage>
        <taxon>Bacteria</taxon>
        <taxon>Bacillati</taxon>
        <taxon>Cyanobacteriota</taxon>
        <taxon>Cyanophyceae</taxon>
        <taxon>Coleofasciculales</taxon>
        <taxon>Coleofasciculaceae</taxon>
        <taxon>Allocoleopsis</taxon>
        <taxon>Allocoleopsis franciscana</taxon>
    </lineage>
</organism>
<dbReference type="Proteomes" id="UP000010471">
    <property type="component" value="Chromosome"/>
</dbReference>
<feature type="binding site" evidence="7">
    <location>
        <position position="85"/>
    </location>
    <ligand>
        <name>Zn(2+)</name>
        <dbReference type="ChEBI" id="CHEBI:29105"/>
        <label>2</label>
    </ligand>
</feature>
<dbReference type="EC" id="3.1.2.6" evidence="7"/>
<dbReference type="InterPro" id="IPR050110">
    <property type="entry name" value="Glyoxalase_II_hydrolase"/>
</dbReference>
<evidence type="ECO:0000313" key="10">
    <source>
        <dbReference type="Proteomes" id="UP000010471"/>
    </source>
</evidence>
<keyword evidence="4 7" id="KW-0479">Metal-binding</keyword>
<reference evidence="9 10" key="1">
    <citation type="submission" date="2012-06" db="EMBL/GenBank/DDBJ databases">
        <title>Finished chromosome of genome of Microcoleus sp. PCC 7113.</title>
        <authorList>
            <consortium name="US DOE Joint Genome Institute"/>
            <person name="Gugger M."/>
            <person name="Coursin T."/>
            <person name="Rippka R."/>
            <person name="Tandeau De Marsac N."/>
            <person name="Huntemann M."/>
            <person name="Wei C.-L."/>
            <person name="Han J."/>
            <person name="Detter J.C."/>
            <person name="Han C."/>
            <person name="Tapia R."/>
            <person name="Chen A."/>
            <person name="Kyrpides N."/>
            <person name="Mavromatis K."/>
            <person name="Markowitz V."/>
            <person name="Szeto E."/>
            <person name="Ivanova N."/>
            <person name="Pagani I."/>
            <person name="Pati A."/>
            <person name="Goodwin L."/>
            <person name="Nordberg H.P."/>
            <person name="Cantor M.N."/>
            <person name="Hua S.X."/>
            <person name="Woyke T."/>
            <person name="Kerfeld C.A."/>
        </authorList>
    </citation>
    <scope>NUCLEOTIDE SEQUENCE [LARGE SCALE GENOMIC DNA]</scope>
    <source>
        <strain evidence="9 10">PCC 7113</strain>
    </source>
</reference>
<comment type="pathway">
    <text evidence="2 7">Secondary metabolite metabolism; methylglyoxal degradation; (R)-lactate from methylglyoxal: step 2/2.</text>
</comment>
<dbReference type="SMART" id="SM00849">
    <property type="entry name" value="Lactamase_B"/>
    <property type="match status" value="1"/>
</dbReference>
<dbReference type="CDD" id="cd07723">
    <property type="entry name" value="hydroxyacylglutathione_hydrolase_MBL-fold"/>
    <property type="match status" value="1"/>
</dbReference>
<name>K9WNL7_9CYAN</name>
<keyword evidence="5 7" id="KW-0378">Hydrolase</keyword>
<feature type="binding site" evidence="7">
    <location>
        <position position="84"/>
    </location>
    <ligand>
        <name>Zn(2+)</name>
        <dbReference type="ChEBI" id="CHEBI:29105"/>
        <label>2</label>
    </ligand>
</feature>
<evidence type="ECO:0000256" key="3">
    <source>
        <dbReference type="ARBA" id="ARBA00006759"/>
    </source>
</evidence>
<keyword evidence="10" id="KW-1185">Reference proteome</keyword>
<dbReference type="PANTHER" id="PTHR43705">
    <property type="entry name" value="HYDROXYACYLGLUTATHIONE HYDROLASE"/>
    <property type="match status" value="1"/>
</dbReference>
<feature type="domain" description="Metallo-beta-lactamase" evidence="8">
    <location>
        <begin position="37"/>
        <end position="201"/>
    </location>
</feature>
<evidence type="ECO:0000313" key="9">
    <source>
        <dbReference type="EMBL" id="AFZ21783.1"/>
    </source>
</evidence>
<comment type="subunit">
    <text evidence="7">Monomer.</text>
</comment>
<dbReference type="InterPro" id="IPR035680">
    <property type="entry name" value="Clx_II_MBL"/>
</dbReference>
<dbReference type="PIRSF" id="PIRSF005457">
    <property type="entry name" value="Glx"/>
    <property type="match status" value="1"/>
</dbReference>
<proteinExistence type="inferred from homology"/>
<evidence type="ECO:0000256" key="2">
    <source>
        <dbReference type="ARBA" id="ARBA00004963"/>
    </source>
</evidence>
<protein>
    <recommendedName>
        <fullName evidence="7">Hydroxyacylglutathione hydrolase</fullName>
        <ecNumber evidence="7">3.1.2.6</ecNumber>
    </recommendedName>
    <alternativeName>
        <fullName evidence="7">Glyoxalase II</fullName>
        <shortName evidence="7">Glx II</shortName>
    </alternativeName>
</protein>
<comment type="similarity">
    <text evidence="3 7">Belongs to the metallo-beta-lactamase superfamily. Glyoxalase II family.</text>
</comment>
<dbReference type="PANTHER" id="PTHR43705:SF1">
    <property type="entry name" value="HYDROXYACYLGLUTATHIONE HYDROLASE GLOB"/>
    <property type="match status" value="1"/>
</dbReference>
<feature type="binding site" evidence="7">
    <location>
        <position position="80"/>
    </location>
    <ligand>
        <name>Zn(2+)</name>
        <dbReference type="ChEBI" id="CHEBI:29105"/>
        <label>1</label>
    </ligand>
</feature>
<dbReference type="UniPathway" id="UPA00619">
    <property type="reaction ID" value="UER00676"/>
</dbReference>
<dbReference type="KEGG" id="mic:Mic7113_6191"/>